<proteinExistence type="predicted"/>
<dbReference type="EMBL" id="JACKTI010000078">
    <property type="protein sequence ID" value="MCV7027231.1"/>
    <property type="molecule type" value="Genomic_DNA"/>
</dbReference>
<dbReference type="PANTHER" id="PTHR48207">
    <property type="entry name" value="SUCCINATE--HYDROXYMETHYLGLUTARATE COA-TRANSFERASE"/>
    <property type="match status" value="1"/>
</dbReference>
<dbReference type="Gene3D" id="3.40.50.10540">
    <property type="entry name" value="Crotonobetainyl-coa:carnitine coa-transferase, domain 1"/>
    <property type="match status" value="2"/>
</dbReference>
<evidence type="ECO:0000313" key="4">
    <source>
        <dbReference type="EMBL" id="MCV7027231.1"/>
    </source>
</evidence>
<evidence type="ECO:0000313" key="5">
    <source>
        <dbReference type="Proteomes" id="UP000069773"/>
    </source>
</evidence>
<comment type="caution">
    <text evidence="4">The sequence shown here is derived from an EMBL/GenBank/DDBJ whole genome shotgun (WGS) entry which is preliminary data.</text>
</comment>
<protein>
    <submittedName>
        <fullName evidence="4">CoA transferase</fullName>
    </submittedName>
    <submittedName>
        <fullName evidence="3">L-carnitine dehydratase/bile acid-inducible protein F</fullName>
    </submittedName>
</protein>
<name>A0AAW5SUH6_MYCNV</name>
<dbReference type="GO" id="GO:0008410">
    <property type="term" value="F:CoA-transferase activity"/>
    <property type="evidence" value="ECO:0007669"/>
    <property type="project" value="TreeGrafter"/>
</dbReference>
<dbReference type="RefSeq" id="WP_067386512.1">
    <property type="nucleotide sequence ID" value="NZ_BCTA01000002.1"/>
</dbReference>
<dbReference type="EMBL" id="BCTA01000002">
    <property type="protein sequence ID" value="GAT07010.1"/>
    <property type="molecule type" value="Genomic_DNA"/>
</dbReference>
<dbReference type="InterPro" id="IPR003673">
    <property type="entry name" value="CoA-Trfase_fam_III"/>
</dbReference>
<dbReference type="Proteomes" id="UP001207528">
    <property type="component" value="Unassembled WGS sequence"/>
</dbReference>
<dbReference type="Proteomes" id="UP000069773">
    <property type="component" value="Unassembled WGS sequence"/>
</dbReference>
<evidence type="ECO:0000256" key="2">
    <source>
        <dbReference type="SAM" id="MobiDB-lite"/>
    </source>
</evidence>
<organism evidence="4 6">
    <name type="scientific">Mycolicibacterium novocastrense</name>
    <name type="common">Mycobacterium novocastrense</name>
    <dbReference type="NCBI Taxonomy" id="59813"/>
    <lineage>
        <taxon>Bacteria</taxon>
        <taxon>Bacillati</taxon>
        <taxon>Actinomycetota</taxon>
        <taxon>Actinomycetes</taxon>
        <taxon>Mycobacteriales</taxon>
        <taxon>Mycobacteriaceae</taxon>
        <taxon>Mycolicibacterium</taxon>
    </lineage>
</organism>
<dbReference type="InterPro" id="IPR044855">
    <property type="entry name" value="CoA-Trfase_III_dom3_sf"/>
</dbReference>
<gene>
    <name evidence="4" type="ORF">H7I77_28460</name>
    <name evidence="3" type="ORF">RMCN_0143</name>
</gene>
<dbReference type="InterPro" id="IPR023606">
    <property type="entry name" value="CoA-Trfase_III_dom_1_sf"/>
</dbReference>
<reference evidence="3 5" key="1">
    <citation type="journal article" date="2016" name="Genome Announc.">
        <title>Draft Genome Sequences of Five Rapidly Growing Mycobacterium Species, M. thermoresistibile, M. fortuitum subsp. acetamidolyticum, M. canariasense, M. brisbanense, and M. novocastrense.</title>
        <authorList>
            <person name="Katahira K."/>
            <person name="Ogura Y."/>
            <person name="Gotoh Y."/>
            <person name="Hayashi T."/>
        </authorList>
    </citation>
    <scope>NUCLEOTIDE SEQUENCE [LARGE SCALE GENOMIC DNA]</scope>
    <source>
        <strain evidence="3 5">JCM18114</strain>
    </source>
</reference>
<accession>A0AAW5SUH6</accession>
<keyword evidence="1 4" id="KW-0808">Transferase</keyword>
<dbReference type="Pfam" id="PF02515">
    <property type="entry name" value="CoA_transf_3"/>
    <property type="match status" value="2"/>
</dbReference>
<dbReference type="AlphaFoldDB" id="A0AAW5SUH6"/>
<evidence type="ECO:0000256" key="1">
    <source>
        <dbReference type="ARBA" id="ARBA00022679"/>
    </source>
</evidence>
<dbReference type="SUPFAM" id="SSF89796">
    <property type="entry name" value="CoA-transferase family III (CaiB/BaiF)"/>
    <property type="match status" value="2"/>
</dbReference>
<reference evidence="4" key="2">
    <citation type="submission" date="2020-07" db="EMBL/GenBank/DDBJ databases">
        <authorList>
            <person name="Pettersson B.M.F."/>
            <person name="Behra P.R.K."/>
            <person name="Ramesh M."/>
            <person name="Das S."/>
            <person name="Dasgupta S."/>
            <person name="Kirsebom L.A."/>
        </authorList>
    </citation>
    <scope>NUCLEOTIDE SEQUENCE</scope>
    <source>
        <strain evidence="4">DSM 44203</strain>
    </source>
</reference>
<evidence type="ECO:0000313" key="6">
    <source>
        <dbReference type="Proteomes" id="UP001207528"/>
    </source>
</evidence>
<reference evidence="4" key="3">
    <citation type="journal article" date="2022" name="BMC Genomics">
        <title>Comparative genome analysis of mycobacteria focusing on tRNA and non-coding RNA.</title>
        <authorList>
            <person name="Behra P.R.K."/>
            <person name="Pettersson B.M.F."/>
            <person name="Ramesh M."/>
            <person name="Das S."/>
            <person name="Dasgupta S."/>
            <person name="Kirsebom L.A."/>
        </authorList>
    </citation>
    <scope>NUCLEOTIDE SEQUENCE</scope>
    <source>
        <strain evidence="4">DSM 44203</strain>
    </source>
</reference>
<keyword evidence="5" id="KW-1185">Reference proteome</keyword>
<dbReference type="InterPro" id="IPR050483">
    <property type="entry name" value="CoA-transferase_III_domain"/>
</dbReference>
<dbReference type="PANTHER" id="PTHR48207:SF3">
    <property type="entry name" value="SUCCINATE--HYDROXYMETHYLGLUTARATE COA-TRANSFERASE"/>
    <property type="match status" value="1"/>
</dbReference>
<dbReference type="Gene3D" id="3.30.1540.10">
    <property type="entry name" value="formyl-coa transferase, domain 3"/>
    <property type="match status" value="2"/>
</dbReference>
<evidence type="ECO:0000313" key="3">
    <source>
        <dbReference type="EMBL" id="GAT07010.1"/>
    </source>
</evidence>
<sequence>MPALDEYTIVDLSSGIAGAYATKLLADGGATVIKVESPQGDPLRSWSASGSRIEPGGDGALFSFLACSKQSVVVDPKRADDLEVLRALVRSADAVVWSRGSEVAELGEFAPAALADAYGHLTVTAITPFGLDGPWADKPATEFTLQAWSGGVIGLGRGAPDRAPLFVAGQIGEWLAGAYAAAGTTTAASGLVDVSILEAQILCLTYYSVSFNDALGRPFRDRRRLTVPGVASAADGLVALGCGTAQQWFDLCAMVGHDEWIDEGGDLSITEQANIHAEQIYEWVRENRVEDILELSSAFRIPNAPVGNGATVTGFDQFVERGTFVTNPRDGFTQPGPPYRTTPSLLREPQPAPRLGEHTDLYRSRTVQQGRDSAGDTTLGLVSRTVQQGRDSAGDTTLGLVSRTPFEGLRVLDMTSFWAGPSCTHMLALLGAEVIHIESTARPDGTRLIAGVPITEEQWWERSPIFSGLNTNKKSVTLDIRTARGVELLRRLITTCDVVVENYTPRVLDQIGLDFDAVHRLRPDAIVMRMPGFGLDGPWRDKPAFAYVIEDCSGITWLTGHPDQNPVEPYSVGDPNAGVHGLNALLLALAHRRRTGQGVRIEAAMVDAALNVAAEQVIEYSAYGNLLQRQGNRGPAAAPQNLYRTSELDEFGRPDDWVAIAVATDEQWAGLVDALGRPAWATDEMATFDGRRRNHDTIDEQLSAWCAGRTGDKIVETLWAAGVPVAKVMQPHRVGDLPQLVYRGFYEEVDHPVNPPARHSTLPMRLASVRSFHHSPAPLLGQHNREVLTGLGLSEDEIAELEEQGVIGSAPAGLTIRTTKTG</sequence>
<feature type="region of interest" description="Disordered" evidence="2">
    <location>
        <begin position="326"/>
        <end position="359"/>
    </location>
</feature>